<comment type="caution">
    <text evidence="3">The sequence shown here is derived from an EMBL/GenBank/DDBJ whole genome shotgun (WGS) entry which is preliminary data.</text>
</comment>
<gene>
    <name evidence="3" type="ORF">C435_19307</name>
</gene>
<evidence type="ECO:0000259" key="2">
    <source>
        <dbReference type="Pfam" id="PF14216"/>
    </source>
</evidence>
<dbReference type="PATRIC" id="fig|662475.6.peg.3777"/>
<dbReference type="AlphaFoldDB" id="M0JUH8"/>
<dbReference type="Proteomes" id="UP000011687">
    <property type="component" value="Unassembled WGS sequence"/>
</dbReference>
<dbReference type="EMBL" id="AOLS01000103">
    <property type="protein sequence ID" value="EMA11609.1"/>
    <property type="molecule type" value="Genomic_DNA"/>
</dbReference>
<organism evidence="3 4">
    <name type="scientific">Haloarcula marismortui ATCC 33799</name>
    <dbReference type="NCBI Taxonomy" id="662475"/>
    <lineage>
        <taxon>Archaea</taxon>
        <taxon>Methanobacteriati</taxon>
        <taxon>Methanobacteriota</taxon>
        <taxon>Stenosarchaea group</taxon>
        <taxon>Halobacteria</taxon>
        <taxon>Halobacteriales</taxon>
        <taxon>Haloarculaceae</taxon>
        <taxon>Haloarcula</taxon>
    </lineage>
</organism>
<reference evidence="3 4" key="1">
    <citation type="journal article" date="2014" name="PLoS Genet.">
        <title>Phylogenetically driven sequencing of extremely halophilic archaea reveals strategies for static and dynamic osmo-response.</title>
        <authorList>
            <person name="Becker E.A."/>
            <person name="Seitzer P.M."/>
            <person name="Tritt A."/>
            <person name="Larsen D."/>
            <person name="Krusor M."/>
            <person name="Yao A.I."/>
            <person name="Wu D."/>
            <person name="Madern D."/>
            <person name="Eisen J.A."/>
            <person name="Darling A.E."/>
            <person name="Facciotti M.T."/>
        </authorList>
    </citation>
    <scope>NUCLEOTIDE SEQUENCE [LARGE SCALE GENOMIC DNA]</scope>
    <source>
        <strain evidence="3 4">ATCC 33799</strain>
    </source>
</reference>
<protein>
    <recommendedName>
        <fullName evidence="2">DUF4326 domain-containing protein</fullName>
    </recommendedName>
</protein>
<evidence type="ECO:0000256" key="1">
    <source>
        <dbReference type="SAM" id="MobiDB-lite"/>
    </source>
</evidence>
<sequence>MARLEDDELQDELQEAGVEYLRGRGYESHCHEILVPETVGGPRAMGYSSRMIGVRADLGQDGTDWIPVHSEDMEAADNALALANSSGAAADGSGRSADESTDAANCGDSRLSVDVERPDVVEELGLPTEYADGHPRWTYVGHVMQDDTTVNAGRSGPDGQLNLITADVEEAGWLGNPYVTEEAGGDYSREESVAAFTHSFLELLEGDPELRSAVGQLRGEVLGCWCHTLEEHEDGDLCHADVIARVVDRALVRSGGVQE</sequence>
<dbReference type="Pfam" id="PF14216">
    <property type="entry name" value="DUF4326"/>
    <property type="match status" value="1"/>
</dbReference>
<name>M0JUH8_9EURY</name>
<evidence type="ECO:0000313" key="3">
    <source>
        <dbReference type="EMBL" id="EMA11609.1"/>
    </source>
</evidence>
<accession>M0JUH8</accession>
<proteinExistence type="predicted"/>
<feature type="domain" description="DUF4326" evidence="2">
    <location>
        <begin position="149"/>
        <end position="244"/>
    </location>
</feature>
<keyword evidence="4" id="KW-1185">Reference proteome</keyword>
<feature type="region of interest" description="Disordered" evidence="1">
    <location>
        <begin position="86"/>
        <end position="107"/>
    </location>
</feature>
<evidence type="ECO:0000313" key="4">
    <source>
        <dbReference type="Proteomes" id="UP000011687"/>
    </source>
</evidence>
<dbReference type="InterPro" id="IPR025475">
    <property type="entry name" value="DUF4326"/>
</dbReference>
<feature type="compositionally biased region" description="Low complexity" evidence="1">
    <location>
        <begin position="86"/>
        <end position="95"/>
    </location>
</feature>